<reference evidence="2 3" key="1">
    <citation type="submission" date="2017-12" db="EMBL/GenBank/DDBJ databases">
        <title>Confluentibacter flavum sp. nov., isolated from the saline lake.</title>
        <authorList>
            <person name="Yu L."/>
        </authorList>
    </citation>
    <scope>NUCLEOTIDE SEQUENCE [LARGE SCALE GENOMIC DNA]</scope>
    <source>
        <strain evidence="2 3">3B</strain>
    </source>
</reference>
<dbReference type="OrthoDB" id="9778250at2"/>
<sequence length="351" mass="39972">MKTFCILSAFALVGTCATTKYTTKIQNLKDSITIVDSTLVVNYAQTITSKELSKELYSFSSNAFEGRQTGEKGQKLAAQFLKNYYTKEKIASPFGDSLYYQNIPETFFSNNIKASENVMAYIEGSEKPNELIVISAHLDHLGMDENGEVYNGADDNGSGTVAIMEIAQAFQQAKIDGHGPKRSILFLHLTAEEIGTQGSLYYTQNPVFPLENTIANLNIDMIGRIDNIHKEDKNYIYLIGSDRLSKELHYLSEKVNNTYFNINLDYRFNAENDDNRYYFRSDHYNFAAHGIPVIFYFNGEHDDYHKITDTPDKIDYQLLQNRARLIFATAWQLANQPNRLVIDTKNDLLLN</sequence>
<evidence type="ECO:0000259" key="1">
    <source>
        <dbReference type="Pfam" id="PF04389"/>
    </source>
</evidence>
<dbReference type="InterPro" id="IPR007484">
    <property type="entry name" value="Peptidase_M28"/>
</dbReference>
<dbReference type="Gene3D" id="3.40.630.10">
    <property type="entry name" value="Zn peptidases"/>
    <property type="match status" value="1"/>
</dbReference>
<dbReference type="PROSITE" id="PS00018">
    <property type="entry name" value="EF_HAND_1"/>
    <property type="match status" value="1"/>
</dbReference>
<dbReference type="AlphaFoldDB" id="A0A2N3HMM6"/>
<dbReference type="InterPro" id="IPR045175">
    <property type="entry name" value="M28_fam"/>
</dbReference>
<evidence type="ECO:0000313" key="3">
    <source>
        <dbReference type="Proteomes" id="UP000233435"/>
    </source>
</evidence>
<organism evidence="2 3">
    <name type="scientific">Confluentibacter flavum</name>
    <dbReference type="NCBI Taxonomy" id="1909700"/>
    <lineage>
        <taxon>Bacteria</taxon>
        <taxon>Pseudomonadati</taxon>
        <taxon>Bacteroidota</taxon>
        <taxon>Flavobacteriia</taxon>
        <taxon>Flavobacteriales</taxon>
        <taxon>Flavobacteriaceae</taxon>
        <taxon>Confluentibacter</taxon>
    </lineage>
</organism>
<evidence type="ECO:0000313" key="2">
    <source>
        <dbReference type="EMBL" id="PKQ46185.1"/>
    </source>
</evidence>
<gene>
    <name evidence="2" type="ORF">CSW08_03200</name>
</gene>
<accession>A0A2N3HMM6</accession>
<protein>
    <submittedName>
        <fullName evidence="2">Peptidase M28</fullName>
    </submittedName>
</protein>
<dbReference type="Pfam" id="PF04389">
    <property type="entry name" value="Peptidase_M28"/>
    <property type="match status" value="1"/>
</dbReference>
<dbReference type="InterPro" id="IPR018247">
    <property type="entry name" value="EF_Hand_1_Ca_BS"/>
</dbReference>
<dbReference type="Proteomes" id="UP000233435">
    <property type="component" value="Unassembled WGS sequence"/>
</dbReference>
<comment type="caution">
    <text evidence="2">The sequence shown here is derived from an EMBL/GenBank/DDBJ whole genome shotgun (WGS) entry which is preliminary data.</text>
</comment>
<dbReference type="PANTHER" id="PTHR12147">
    <property type="entry name" value="METALLOPEPTIDASE M28 FAMILY MEMBER"/>
    <property type="match status" value="1"/>
</dbReference>
<dbReference type="PANTHER" id="PTHR12147:SF26">
    <property type="entry name" value="PEPTIDASE M28 DOMAIN-CONTAINING PROTEIN"/>
    <property type="match status" value="1"/>
</dbReference>
<proteinExistence type="predicted"/>
<feature type="domain" description="Peptidase M28" evidence="1">
    <location>
        <begin position="117"/>
        <end position="328"/>
    </location>
</feature>
<dbReference type="RefSeq" id="WP_106658461.1">
    <property type="nucleotide sequence ID" value="NZ_PJEO01000014.1"/>
</dbReference>
<dbReference type="EMBL" id="PJEO01000014">
    <property type="protein sequence ID" value="PKQ46185.1"/>
    <property type="molecule type" value="Genomic_DNA"/>
</dbReference>
<keyword evidence="3" id="KW-1185">Reference proteome</keyword>
<name>A0A2N3HMM6_9FLAO</name>
<dbReference type="GO" id="GO:0006508">
    <property type="term" value="P:proteolysis"/>
    <property type="evidence" value="ECO:0007669"/>
    <property type="project" value="InterPro"/>
</dbReference>
<dbReference type="GO" id="GO:0008235">
    <property type="term" value="F:metalloexopeptidase activity"/>
    <property type="evidence" value="ECO:0007669"/>
    <property type="project" value="InterPro"/>
</dbReference>
<dbReference type="SUPFAM" id="SSF53187">
    <property type="entry name" value="Zn-dependent exopeptidases"/>
    <property type="match status" value="1"/>
</dbReference>